<dbReference type="EMBL" id="MN739577">
    <property type="protein sequence ID" value="QHT13941.1"/>
    <property type="molecule type" value="Genomic_DNA"/>
</dbReference>
<dbReference type="AlphaFoldDB" id="A0A6C0DBZ9"/>
<protein>
    <submittedName>
        <fullName evidence="1">Uncharacterized protein</fullName>
    </submittedName>
</protein>
<proteinExistence type="predicted"/>
<sequence>MKKNIEGLDGINLQNVNDILKNKTGNDVTYIDNNKTINVIVVSTNNDSKVTKVSPNIALGDDGYPILDNNGKTYLAKNKLYSGDLMVDPYSKKITYKCNFVKVTKVNESNVVIKCNPNVKLDSIGYAIKDSNSSIVCNKPDKNEVLINPNYSRIGDNLRDEYSNIIFDSKGGNIKVTNINTEGIHVNGNYLVDTNNYPIYDSTGNKVYSDEIDKIGIVTKCIPDIQLDSNGYAKKSANNKLIYNPGMYVLNENGEIVLDQNGNKIINTQYNSNNPSPSASTSASTNDITRYDNNPDVFPQYHDTEDQIKAASDYSEFKNGEIYVRDKNGNVVILPNRNVQGSTLYFQPGYFQFGSSNFVPNYEDSVYLSKTTGLSSSSTINPSYNLGGICNQYKDQPLLLEEACQKLNGNVCASTSCCVLLGGSKCVSGDERGPSVKSNYSDIFVPNRDYYYYQGKCYGNCQ</sequence>
<reference evidence="1" key="1">
    <citation type="journal article" date="2020" name="Nature">
        <title>Giant virus diversity and host interactions through global metagenomics.</title>
        <authorList>
            <person name="Schulz F."/>
            <person name="Roux S."/>
            <person name="Paez-Espino D."/>
            <person name="Jungbluth S."/>
            <person name="Walsh D.A."/>
            <person name="Denef V.J."/>
            <person name="McMahon K.D."/>
            <person name="Konstantinidis K.T."/>
            <person name="Eloe-Fadrosh E.A."/>
            <person name="Kyrpides N.C."/>
            <person name="Woyke T."/>
        </authorList>
    </citation>
    <scope>NUCLEOTIDE SEQUENCE</scope>
    <source>
        <strain evidence="1">GVMAG-M-3300023174-134</strain>
    </source>
</reference>
<evidence type="ECO:0000313" key="1">
    <source>
        <dbReference type="EMBL" id="QHT13941.1"/>
    </source>
</evidence>
<accession>A0A6C0DBZ9</accession>
<name>A0A6C0DBZ9_9ZZZZ</name>
<organism evidence="1">
    <name type="scientific">viral metagenome</name>
    <dbReference type="NCBI Taxonomy" id="1070528"/>
    <lineage>
        <taxon>unclassified sequences</taxon>
        <taxon>metagenomes</taxon>
        <taxon>organismal metagenomes</taxon>
    </lineage>
</organism>